<feature type="binding site" evidence="7">
    <location>
        <begin position="236"/>
        <end position="237"/>
    </location>
    <ligand>
        <name>substrate</name>
    </ligand>
</feature>
<keyword evidence="6 7" id="KW-0413">Isomerase</keyword>
<comment type="similarity">
    <text evidence="2 7 8">Belongs to the triosephosphate isomerase family.</text>
</comment>
<keyword evidence="10" id="KW-1185">Reference proteome</keyword>
<dbReference type="EMBL" id="CP061813">
    <property type="protein sequence ID" value="QOD62121.1"/>
    <property type="molecule type" value="Genomic_DNA"/>
</dbReference>
<dbReference type="PANTHER" id="PTHR21139:SF42">
    <property type="entry name" value="TRIOSEPHOSPHATE ISOMERASE"/>
    <property type="match status" value="1"/>
</dbReference>
<dbReference type="KEGG" id="phal:H9I45_06690"/>
<accession>A0A7L8AJD8</accession>
<dbReference type="UniPathway" id="UPA00109">
    <property type="reaction ID" value="UER00189"/>
</dbReference>
<dbReference type="EC" id="5.3.1.1" evidence="7 8"/>
<feature type="active site" description="Proton acceptor" evidence="7">
    <location>
        <position position="169"/>
    </location>
</feature>
<dbReference type="GO" id="GO:0019563">
    <property type="term" value="P:glycerol catabolic process"/>
    <property type="evidence" value="ECO:0007669"/>
    <property type="project" value="TreeGrafter"/>
</dbReference>
<dbReference type="CDD" id="cd00311">
    <property type="entry name" value="TIM"/>
    <property type="match status" value="1"/>
</dbReference>
<feature type="binding site" evidence="7">
    <location>
        <position position="175"/>
    </location>
    <ligand>
        <name>substrate</name>
    </ligand>
</feature>
<dbReference type="InterPro" id="IPR000652">
    <property type="entry name" value="Triosephosphate_isomerase"/>
</dbReference>
<keyword evidence="4 7" id="KW-0963">Cytoplasm</keyword>
<protein>
    <recommendedName>
        <fullName evidence="7 8">Triosephosphate isomerase</fullName>
        <shortName evidence="7">TIM</shortName>
        <shortName evidence="7">TPI</shortName>
        <ecNumber evidence="7 8">5.3.1.1</ecNumber>
    </recommendedName>
    <alternativeName>
        <fullName evidence="7">Triose-phosphate isomerase</fullName>
    </alternativeName>
</protein>
<dbReference type="RefSeq" id="WP_088354578.1">
    <property type="nucleotide sequence ID" value="NZ_CP061813.1"/>
</dbReference>
<sequence>MRTKIVAGNWKMNNDKEQSNKLIKSLKKSIKKMSLKNTRVIVSPTFVNLSSAVKKAKKSKIEVVAQNMHQATNGAYTGEISGDMLKAIGVETVILGHSERRTYFGETDEKLAEKVNTVLEKGMETIFCFGELLEDRKSDNHFAVVESQLKNALFHLEAKDWKSIILAYEPVWAIGTGETASPEQAQEMHAFIRSIIEKKYNEKVADKVSILYGGSVKPTNAEEIFSKPDVDGGLIGGAALHVDDFTAIIAAI</sequence>
<dbReference type="Gene3D" id="3.20.20.70">
    <property type="entry name" value="Aldolase class I"/>
    <property type="match status" value="1"/>
</dbReference>
<dbReference type="PANTHER" id="PTHR21139">
    <property type="entry name" value="TRIOSEPHOSPHATE ISOMERASE"/>
    <property type="match status" value="1"/>
</dbReference>
<dbReference type="InterPro" id="IPR013785">
    <property type="entry name" value="Aldolase_TIM"/>
</dbReference>
<evidence type="ECO:0000256" key="4">
    <source>
        <dbReference type="ARBA" id="ARBA00022490"/>
    </source>
</evidence>
<dbReference type="UniPathway" id="UPA00138"/>
<dbReference type="Pfam" id="PF00121">
    <property type="entry name" value="TIM"/>
    <property type="match status" value="1"/>
</dbReference>
<dbReference type="AlphaFoldDB" id="A0A7L8AJD8"/>
<dbReference type="InterPro" id="IPR022896">
    <property type="entry name" value="TrioseP_Isoase_bac/euk"/>
</dbReference>
<comment type="catalytic activity">
    <reaction evidence="7 8">
        <text>D-glyceraldehyde 3-phosphate = dihydroxyacetone phosphate</text>
        <dbReference type="Rhea" id="RHEA:18585"/>
        <dbReference type="ChEBI" id="CHEBI:57642"/>
        <dbReference type="ChEBI" id="CHEBI:59776"/>
        <dbReference type="EC" id="5.3.1.1"/>
    </reaction>
</comment>
<proteinExistence type="inferred from homology"/>
<dbReference type="PROSITE" id="PS51440">
    <property type="entry name" value="TIM_2"/>
    <property type="match status" value="1"/>
</dbReference>
<comment type="subunit">
    <text evidence="7 8">Homodimer.</text>
</comment>
<evidence type="ECO:0000256" key="1">
    <source>
        <dbReference type="ARBA" id="ARBA00004680"/>
    </source>
</evidence>
<keyword evidence="5 7" id="KW-0324">Glycolysis</keyword>
<evidence type="ECO:0000313" key="10">
    <source>
        <dbReference type="Proteomes" id="UP000516764"/>
    </source>
</evidence>
<dbReference type="InterPro" id="IPR035990">
    <property type="entry name" value="TIM_sf"/>
</dbReference>
<evidence type="ECO:0000256" key="6">
    <source>
        <dbReference type="ARBA" id="ARBA00023235"/>
    </source>
</evidence>
<dbReference type="SUPFAM" id="SSF51351">
    <property type="entry name" value="Triosephosphate isomerase (TIM)"/>
    <property type="match status" value="1"/>
</dbReference>
<name>A0A7L8AJD8_9FLAO</name>
<feature type="active site" description="Electrophile" evidence="7">
    <location>
        <position position="97"/>
    </location>
</feature>
<comment type="subcellular location">
    <subcellularLocation>
        <location evidence="7 8">Cytoplasm</location>
    </subcellularLocation>
</comment>
<evidence type="ECO:0000256" key="8">
    <source>
        <dbReference type="RuleBase" id="RU363013"/>
    </source>
</evidence>
<dbReference type="GO" id="GO:0046166">
    <property type="term" value="P:glyceraldehyde-3-phosphate biosynthetic process"/>
    <property type="evidence" value="ECO:0007669"/>
    <property type="project" value="TreeGrafter"/>
</dbReference>
<dbReference type="NCBIfam" id="TIGR00419">
    <property type="entry name" value="tim"/>
    <property type="match status" value="1"/>
</dbReference>
<evidence type="ECO:0000256" key="7">
    <source>
        <dbReference type="HAMAP-Rule" id="MF_00147"/>
    </source>
</evidence>
<evidence type="ECO:0000256" key="5">
    <source>
        <dbReference type="ARBA" id="ARBA00023152"/>
    </source>
</evidence>
<dbReference type="PROSITE" id="PS00171">
    <property type="entry name" value="TIM_1"/>
    <property type="match status" value="1"/>
</dbReference>
<dbReference type="Proteomes" id="UP000516764">
    <property type="component" value="Chromosome"/>
</dbReference>
<comment type="function">
    <text evidence="7">Involved in the gluconeogenesis. Catalyzes stereospecifically the conversion of dihydroxyacetone phosphate (DHAP) to D-glyceraldehyde-3-phosphate (G3P).</text>
</comment>
<evidence type="ECO:0000313" key="9">
    <source>
        <dbReference type="EMBL" id="QOD62121.1"/>
    </source>
</evidence>
<dbReference type="HAMAP" id="MF_00147_B">
    <property type="entry name" value="TIM_B"/>
    <property type="match status" value="1"/>
</dbReference>
<comment type="pathway">
    <text evidence="7 8">Carbohydrate biosynthesis; gluconeogenesis.</text>
</comment>
<reference evidence="9 10" key="1">
    <citation type="journal article" date="2016" name="Int. J. Syst. Evol. Microbiol.">
        <title>Polaribacter haliotis sp. nov., isolated from the gut of abalone Haliotis discus hannai.</title>
        <authorList>
            <person name="Kim Y.O."/>
            <person name="Park I.S."/>
            <person name="Park S."/>
            <person name="Nam B.H."/>
            <person name="Park J.M."/>
            <person name="Kim D.G."/>
            <person name="Yoon J.H."/>
        </authorList>
    </citation>
    <scope>NUCLEOTIDE SEQUENCE [LARGE SCALE GENOMIC DNA]</scope>
    <source>
        <strain evidence="9 10">KCTC 52418</strain>
    </source>
</reference>
<dbReference type="OrthoDB" id="9809429at2"/>
<organism evidence="9 10">
    <name type="scientific">Polaribacter haliotis</name>
    <dbReference type="NCBI Taxonomy" id="1888915"/>
    <lineage>
        <taxon>Bacteria</taxon>
        <taxon>Pseudomonadati</taxon>
        <taxon>Bacteroidota</taxon>
        <taxon>Flavobacteriia</taxon>
        <taxon>Flavobacteriales</taxon>
        <taxon>Flavobacteriaceae</taxon>
    </lineage>
</organism>
<comment type="pathway">
    <text evidence="1 7 8">Carbohydrate degradation; glycolysis; D-glyceraldehyde 3-phosphate from glycerone phosphate: step 1/1.</text>
</comment>
<dbReference type="GO" id="GO:0006096">
    <property type="term" value="P:glycolytic process"/>
    <property type="evidence" value="ECO:0007669"/>
    <property type="project" value="UniProtKB-UniRule"/>
</dbReference>
<gene>
    <name evidence="7" type="primary">tpiA</name>
    <name evidence="9" type="ORF">H9I45_06690</name>
</gene>
<feature type="binding site" evidence="7">
    <location>
        <position position="215"/>
    </location>
    <ligand>
        <name>substrate</name>
    </ligand>
</feature>
<dbReference type="FunFam" id="3.20.20.70:FF:000016">
    <property type="entry name" value="Triosephosphate isomerase"/>
    <property type="match status" value="1"/>
</dbReference>
<feature type="binding site" evidence="7">
    <location>
        <begin position="9"/>
        <end position="11"/>
    </location>
    <ligand>
        <name>substrate</name>
    </ligand>
</feature>
<dbReference type="GO" id="GO:0005829">
    <property type="term" value="C:cytosol"/>
    <property type="evidence" value="ECO:0007669"/>
    <property type="project" value="TreeGrafter"/>
</dbReference>
<evidence type="ECO:0000256" key="2">
    <source>
        <dbReference type="ARBA" id="ARBA00007422"/>
    </source>
</evidence>
<dbReference type="InterPro" id="IPR020861">
    <property type="entry name" value="Triosephosphate_isomerase_AS"/>
</dbReference>
<dbReference type="GO" id="GO:0004807">
    <property type="term" value="F:triose-phosphate isomerase activity"/>
    <property type="evidence" value="ECO:0007669"/>
    <property type="project" value="UniProtKB-UniRule"/>
</dbReference>
<dbReference type="GO" id="GO:0006094">
    <property type="term" value="P:gluconeogenesis"/>
    <property type="evidence" value="ECO:0007669"/>
    <property type="project" value="UniProtKB-UniRule"/>
</dbReference>
<evidence type="ECO:0000256" key="3">
    <source>
        <dbReference type="ARBA" id="ARBA00022432"/>
    </source>
</evidence>
<keyword evidence="3 7" id="KW-0312">Gluconeogenesis</keyword>